<dbReference type="Proteomes" id="UP001396334">
    <property type="component" value="Unassembled WGS sequence"/>
</dbReference>
<reference evidence="1 2" key="1">
    <citation type="journal article" date="2024" name="G3 (Bethesda)">
        <title>Genome assembly of Hibiscus sabdariffa L. provides insights into metabolisms of medicinal natural products.</title>
        <authorList>
            <person name="Kim T."/>
        </authorList>
    </citation>
    <scope>NUCLEOTIDE SEQUENCE [LARGE SCALE GENOMIC DNA]</scope>
    <source>
        <strain evidence="1">TK-2024</strain>
        <tissue evidence="1">Old leaves</tissue>
    </source>
</reference>
<comment type="caution">
    <text evidence="1">The sequence shown here is derived from an EMBL/GenBank/DDBJ whole genome shotgun (WGS) entry which is preliminary data.</text>
</comment>
<organism evidence="1 2">
    <name type="scientific">Hibiscus sabdariffa</name>
    <name type="common">roselle</name>
    <dbReference type="NCBI Taxonomy" id="183260"/>
    <lineage>
        <taxon>Eukaryota</taxon>
        <taxon>Viridiplantae</taxon>
        <taxon>Streptophyta</taxon>
        <taxon>Embryophyta</taxon>
        <taxon>Tracheophyta</taxon>
        <taxon>Spermatophyta</taxon>
        <taxon>Magnoliopsida</taxon>
        <taxon>eudicotyledons</taxon>
        <taxon>Gunneridae</taxon>
        <taxon>Pentapetalae</taxon>
        <taxon>rosids</taxon>
        <taxon>malvids</taxon>
        <taxon>Malvales</taxon>
        <taxon>Malvaceae</taxon>
        <taxon>Malvoideae</taxon>
        <taxon>Hibiscus</taxon>
    </lineage>
</organism>
<evidence type="ECO:0000313" key="2">
    <source>
        <dbReference type="Proteomes" id="UP001396334"/>
    </source>
</evidence>
<name>A0ABR2TRW1_9ROSI</name>
<protein>
    <submittedName>
        <fullName evidence="1">Uncharacterized protein</fullName>
    </submittedName>
</protein>
<proteinExistence type="predicted"/>
<evidence type="ECO:0000313" key="1">
    <source>
        <dbReference type="EMBL" id="KAK9040085.1"/>
    </source>
</evidence>
<gene>
    <name evidence="1" type="ORF">V6N11_015263</name>
</gene>
<sequence length="122" mass="13753">MIFKGQEICVASTKAACFLLNGAFEHMYQRLIVIGMEVIKYTGGTYDNLSLDVFLGAAYLCFVEFRVKTLTNYCSSSRRKTWRLDKAGSISMDVKTKPERFYDAGDGSFMVNSHVYTNKASL</sequence>
<dbReference type="EMBL" id="JBBPBN010000004">
    <property type="protein sequence ID" value="KAK9040085.1"/>
    <property type="molecule type" value="Genomic_DNA"/>
</dbReference>
<keyword evidence="2" id="KW-1185">Reference proteome</keyword>
<accession>A0ABR2TRW1</accession>